<keyword evidence="6 8" id="KW-0472">Membrane</keyword>
<feature type="transmembrane region" description="Helical" evidence="8">
    <location>
        <begin position="163"/>
        <end position="187"/>
    </location>
</feature>
<dbReference type="OMA" id="FAMRITS"/>
<dbReference type="PROSITE" id="PS50850">
    <property type="entry name" value="MFS"/>
    <property type="match status" value="1"/>
</dbReference>
<dbReference type="InterPro" id="IPR005828">
    <property type="entry name" value="MFS_sugar_transport-like"/>
</dbReference>
<dbReference type="InParanoid" id="I4YIA6"/>
<dbReference type="SUPFAM" id="SSF103473">
    <property type="entry name" value="MFS general substrate transporter"/>
    <property type="match status" value="1"/>
</dbReference>
<dbReference type="GeneID" id="18473300"/>
<dbReference type="GO" id="GO:0016020">
    <property type="term" value="C:membrane"/>
    <property type="evidence" value="ECO:0007669"/>
    <property type="project" value="UniProtKB-SubCell"/>
</dbReference>
<keyword evidence="5 8" id="KW-1133">Transmembrane helix</keyword>
<feature type="transmembrane region" description="Helical" evidence="8">
    <location>
        <begin position="285"/>
        <end position="306"/>
    </location>
</feature>
<gene>
    <name evidence="10" type="ORF">WALSEDRAFT_59347</name>
</gene>
<proteinExistence type="inferred from homology"/>
<keyword evidence="4 8" id="KW-0812">Transmembrane</keyword>
<dbReference type="HOGENOM" id="CLU_001265_30_5_1"/>
<accession>I4YIA6</accession>
<evidence type="ECO:0000313" key="10">
    <source>
        <dbReference type="EMBL" id="EIM23698.1"/>
    </source>
</evidence>
<dbReference type="InterPro" id="IPR036259">
    <property type="entry name" value="MFS_trans_sf"/>
</dbReference>
<dbReference type="RefSeq" id="XP_006956364.1">
    <property type="nucleotide sequence ID" value="XM_006956302.1"/>
</dbReference>
<dbReference type="PANTHER" id="PTHR23503:SF8">
    <property type="entry name" value="FACILITATED GLUCOSE TRANSPORTER PROTEIN 1"/>
    <property type="match status" value="1"/>
</dbReference>
<dbReference type="OrthoDB" id="4540492at2759"/>
<evidence type="ECO:0000313" key="11">
    <source>
        <dbReference type="Proteomes" id="UP000005242"/>
    </source>
</evidence>
<dbReference type="STRING" id="671144.I4YIA6"/>
<evidence type="ECO:0000256" key="7">
    <source>
        <dbReference type="ARBA" id="ARBA00049119"/>
    </source>
</evidence>
<dbReference type="GO" id="GO:0015149">
    <property type="term" value="F:hexose transmembrane transporter activity"/>
    <property type="evidence" value="ECO:0007669"/>
    <property type="project" value="TreeGrafter"/>
</dbReference>
<dbReference type="EMBL" id="JH668224">
    <property type="protein sequence ID" value="EIM23698.1"/>
    <property type="molecule type" value="Genomic_DNA"/>
</dbReference>
<keyword evidence="3" id="KW-0813">Transport</keyword>
<evidence type="ECO:0000256" key="6">
    <source>
        <dbReference type="ARBA" id="ARBA00023136"/>
    </source>
</evidence>
<name>I4YIA6_WALMC</name>
<evidence type="ECO:0000256" key="4">
    <source>
        <dbReference type="ARBA" id="ARBA00022692"/>
    </source>
</evidence>
<dbReference type="InterPro" id="IPR045263">
    <property type="entry name" value="GLUT"/>
</dbReference>
<dbReference type="InterPro" id="IPR020846">
    <property type="entry name" value="MFS_dom"/>
</dbReference>
<comment type="subcellular location">
    <subcellularLocation>
        <location evidence="1">Membrane</location>
        <topology evidence="1">Multi-pass membrane protein</topology>
    </subcellularLocation>
</comment>
<protein>
    <submittedName>
        <fullName evidence="10">MFS general substrate transporter</fullName>
    </submittedName>
</protein>
<feature type="transmembrane region" description="Helical" evidence="8">
    <location>
        <begin position="220"/>
        <end position="238"/>
    </location>
</feature>
<dbReference type="Pfam" id="PF00083">
    <property type="entry name" value="Sugar_tr"/>
    <property type="match status" value="2"/>
</dbReference>
<feature type="transmembrane region" description="Helical" evidence="8">
    <location>
        <begin position="193"/>
        <end position="213"/>
    </location>
</feature>
<dbReference type="KEGG" id="wse:WALSEDRAFT_59347"/>
<dbReference type="eggNOG" id="KOG0569">
    <property type="taxonomic scope" value="Eukaryota"/>
</dbReference>
<evidence type="ECO:0000256" key="5">
    <source>
        <dbReference type="ARBA" id="ARBA00022989"/>
    </source>
</evidence>
<dbReference type="InterPro" id="IPR003663">
    <property type="entry name" value="Sugar/inositol_transpt"/>
</dbReference>
<keyword evidence="11" id="KW-1185">Reference proteome</keyword>
<feature type="transmembrane region" description="Helical" evidence="8">
    <location>
        <begin position="26"/>
        <end position="45"/>
    </location>
</feature>
<comment type="similarity">
    <text evidence="2">Belongs to the major facilitator superfamily. Sugar transporter (TC 2.A.1.1) family.</text>
</comment>
<evidence type="ECO:0000256" key="8">
    <source>
        <dbReference type="SAM" id="Phobius"/>
    </source>
</evidence>
<evidence type="ECO:0000256" key="2">
    <source>
        <dbReference type="ARBA" id="ARBA00010992"/>
    </source>
</evidence>
<organism evidence="10 11">
    <name type="scientific">Wallemia mellicola (strain ATCC MYA-4683 / CBS 633.66)</name>
    <name type="common">Wallemia sebi (CBS 633.66)</name>
    <dbReference type="NCBI Taxonomy" id="671144"/>
    <lineage>
        <taxon>Eukaryota</taxon>
        <taxon>Fungi</taxon>
        <taxon>Dikarya</taxon>
        <taxon>Basidiomycota</taxon>
        <taxon>Wallemiomycotina</taxon>
        <taxon>Wallemiomycetes</taxon>
        <taxon>Wallemiales</taxon>
        <taxon>Wallemiaceae</taxon>
        <taxon>Wallemia</taxon>
    </lineage>
</organism>
<sequence length="332" mass="36101">MGGLLGSLIIAPYLGNKEGWNNLSRVAFSGFASLVGQVIIAMTPFSSLLFVGRFLSGISAGVAIVSVPIEFERMKDSEDSYLGLLTQISIVSGLTTAQALSLVLAKPTLWRLMPGIAGILSGLQLLLHRKELPLPTDDHEEEEYRPDLSMLDVFRDKEMRPNLIKAILLLASQQIAGINIILFYSKMIFNSDLISMGITLVNLVMTFVTVLVVNRLGKRSLFNISYIGAIASIGVLSLSLDRSYIITSIAIYIYIASFSIGLGPLPFDILTSLSTEQTKNSLTSIGLSVNWLSNLAVSAAFSILVSILDKKLIFALVFISNLVVLVLVNVKW</sequence>
<reference evidence="10 11" key="1">
    <citation type="journal article" date="2012" name="Fungal Genet. Biol.">
        <title>The genome of the xerotolerant mold Wallemia sebi reveals adaptations to osmotic stress and suggests cryptic sexual reproduction.</title>
        <authorList>
            <person name="Padamsee M."/>
            <person name="Kumar T.K.A."/>
            <person name="Riley R."/>
            <person name="Binder M."/>
            <person name="Boyd A."/>
            <person name="Calvo A.M."/>
            <person name="Furukawa K."/>
            <person name="Hesse C."/>
            <person name="Hohmann S."/>
            <person name="James T.Y."/>
            <person name="LaButti K."/>
            <person name="Lapidus A."/>
            <person name="Lindquist E."/>
            <person name="Lucas S."/>
            <person name="Miller K."/>
            <person name="Shantappa S."/>
            <person name="Grigoriev I.V."/>
            <person name="Hibbett D.S."/>
            <person name="McLaughlin D.J."/>
            <person name="Spatafora J.W."/>
            <person name="Aime M.C."/>
        </authorList>
    </citation>
    <scope>NUCLEOTIDE SEQUENCE [LARGE SCALE GENOMIC DNA]</scope>
    <source>
        <strain evidence="11">ATCC MYA-4683 / CBS 633.66</strain>
    </source>
</reference>
<dbReference type="Proteomes" id="UP000005242">
    <property type="component" value="Unassembled WGS sequence"/>
</dbReference>
<feature type="transmembrane region" description="Helical" evidence="8">
    <location>
        <begin position="312"/>
        <end position="330"/>
    </location>
</feature>
<evidence type="ECO:0000259" key="9">
    <source>
        <dbReference type="PROSITE" id="PS50850"/>
    </source>
</evidence>
<dbReference type="Gene3D" id="1.20.1250.20">
    <property type="entry name" value="MFS general substrate transporter like domains"/>
    <property type="match status" value="2"/>
</dbReference>
<dbReference type="PANTHER" id="PTHR23503">
    <property type="entry name" value="SOLUTE CARRIER FAMILY 2"/>
    <property type="match status" value="1"/>
</dbReference>
<feature type="transmembrane region" description="Helical" evidence="8">
    <location>
        <begin position="244"/>
        <end position="265"/>
    </location>
</feature>
<dbReference type="AlphaFoldDB" id="I4YIA6"/>
<dbReference type="PRINTS" id="PR00171">
    <property type="entry name" value="SUGRTRNSPORT"/>
</dbReference>
<feature type="transmembrane region" description="Helical" evidence="8">
    <location>
        <begin position="81"/>
        <end position="103"/>
    </location>
</feature>
<feature type="domain" description="Major facilitator superfamily (MFS) profile" evidence="9">
    <location>
        <begin position="1"/>
        <end position="332"/>
    </location>
</feature>
<comment type="catalytic activity">
    <reaction evidence="7">
        <text>myo-inositol(out) + H(+)(out) = myo-inositol(in) + H(+)(in)</text>
        <dbReference type="Rhea" id="RHEA:60364"/>
        <dbReference type="ChEBI" id="CHEBI:15378"/>
        <dbReference type="ChEBI" id="CHEBI:17268"/>
    </reaction>
</comment>
<evidence type="ECO:0000256" key="1">
    <source>
        <dbReference type="ARBA" id="ARBA00004141"/>
    </source>
</evidence>
<evidence type="ECO:0000256" key="3">
    <source>
        <dbReference type="ARBA" id="ARBA00022448"/>
    </source>
</evidence>
<feature type="transmembrane region" description="Helical" evidence="8">
    <location>
        <begin position="51"/>
        <end position="69"/>
    </location>
</feature>